<dbReference type="Gene3D" id="3.40.50.300">
    <property type="entry name" value="P-loop containing nucleotide triphosphate hydrolases"/>
    <property type="match status" value="1"/>
</dbReference>
<dbReference type="InterPro" id="IPR003593">
    <property type="entry name" value="AAA+_ATPase"/>
</dbReference>
<evidence type="ECO:0000259" key="2">
    <source>
        <dbReference type="SMART" id="SM00382"/>
    </source>
</evidence>
<sequence length="756" mass="86263">MYRKYKGKFTSRGLRPFSAVAFLSDTESLSSLSRPVSAMSLSNVNLSLESDNGNVAHLWRIIEQQCWKYENSSHHSQTTSCIGNSGHEWKTIRIFVSSTFTDFYSEREILVKKIFPELREWCECRKLHLVECDLRWGIPNDLSSSAAIATCLSELDRCNEETDGEPFFINMLSERYGWIPSAEDLTEDLQESYDWIPGVSITHMEILHGAYRIKNPNAIFLIRDPSFLDSVPDDKRKRFVDEDDLAKEHLKVLKRKLGQNFSQDQVKLYNCHYDSLEESTGRKKVVLGGLDGFAKTVLEFFQDAISRKYPNRYNIESLSQLDQEENAHLRMMEVMTKYVQQLNDEVAAMMKFAKEREVNGFKAMTDAVHNLMELQGVNEKDIPPLCIIGETGSGKSTLAALFAKTAIKEGLNVLYHCVGSTSASSTDTKILGRIILALRDQDHPDKSALPEDIQSLHCLLKEQFQEWRGSQKRLVIVVDGINKADDAETFSYMSWLPVRFPRNIRCILTTNSSHLPSMARLTSRQVLTIAVQPLSEDLQKDIVENFFRTSNKKLDKEQLTALMHKKCASHPLWLILACEELRVFGDFRMLTRKIRSLPDGLGPLLTDILNRLLQMDKEGYLSKVLRLIYCSPDGIPESELPRLLSDSDDHEPIPLLSWATARRELKIFTNSVTYGYNGVQMISFKYGAMMQAAKSIFELQVKIRGCFCHLIQSTWTIVQNLSLVDLCHEEQEVKHLCVIVDSLVLPSLDDVLEDLV</sequence>
<comment type="caution">
    <text evidence="3">The sequence shown here is derived from an EMBL/GenBank/DDBJ whole genome shotgun (WGS) entry which is preliminary data.</text>
</comment>
<dbReference type="PANTHER" id="PTHR19860:SF42">
    <property type="entry name" value="RING-TYPE DOMAIN-CONTAINING PROTEIN"/>
    <property type="match status" value="1"/>
</dbReference>
<evidence type="ECO:0000313" key="4">
    <source>
        <dbReference type="Proteomes" id="UP001208570"/>
    </source>
</evidence>
<organism evidence="3 4">
    <name type="scientific">Paralvinella palmiformis</name>
    <dbReference type="NCBI Taxonomy" id="53620"/>
    <lineage>
        <taxon>Eukaryota</taxon>
        <taxon>Metazoa</taxon>
        <taxon>Spiralia</taxon>
        <taxon>Lophotrochozoa</taxon>
        <taxon>Annelida</taxon>
        <taxon>Polychaeta</taxon>
        <taxon>Sedentaria</taxon>
        <taxon>Canalipalpata</taxon>
        <taxon>Terebellida</taxon>
        <taxon>Terebelliformia</taxon>
        <taxon>Alvinellidae</taxon>
        <taxon>Paralvinella</taxon>
    </lineage>
</organism>
<dbReference type="AlphaFoldDB" id="A0AAD9N4T0"/>
<dbReference type="GO" id="GO:0080008">
    <property type="term" value="C:Cul4-RING E3 ubiquitin ligase complex"/>
    <property type="evidence" value="ECO:0007669"/>
    <property type="project" value="TreeGrafter"/>
</dbReference>
<dbReference type="Pfam" id="PF13271">
    <property type="entry name" value="DUF4062"/>
    <property type="match status" value="1"/>
</dbReference>
<dbReference type="InterPro" id="IPR007111">
    <property type="entry name" value="NACHT_NTPase"/>
</dbReference>
<evidence type="ECO:0000313" key="3">
    <source>
        <dbReference type="EMBL" id="KAK2154284.1"/>
    </source>
</evidence>
<dbReference type="InterPro" id="IPR051191">
    <property type="entry name" value="DCAF12"/>
</dbReference>
<dbReference type="EMBL" id="JAODUP010000272">
    <property type="protein sequence ID" value="KAK2154284.1"/>
    <property type="molecule type" value="Genomic_DNA"/>
</dbReference>
<dbReference type="SUPFAM" id="SSF52540">
    <property type="entry name" value="P-loop containing nucleoside triphosphate hydrolases"/>
    <property type="match status" value="1"/>
</dbReference>
<reference evidence="3" key="1">
    <citation type="journal article" date="2023" name="Mol. Biol. Evol.">
        <title>Third-Generation Sequencing Reveals the Adaptive Role of the Epigenome in Three Deep-Sea Polychaetes.</title>
        <authorList>
            <person name="Perez M."/>
            <person name="Aroh O."/>
            <person name="Sun Y."/>
            <person name="Lan Y."/>
            <person name="Juniper S.K."/>
            <person name="Young C.R."/>
            <person name="Angers B."/>
            <person name="Qian P.Y."/>
        </authorList>
    </citation>
    <scope>NUCLEOTIDE SEQUENCE</scope>
    <source>
        <strain evidence="3">P08H-3</strain>
    </source>
</reference>
<keyword evidence="4" id="KW-1185">Reference proteome</keyword>
<dbReference type="Proteomes" id="UP001208570">
    <property type="component" value="Unassembled WGS sequence"/>
</dbReference>
<dbReference type="Pfam" id="PF05729">
    <property type="entry name" value="NACHT"/>
    <property type="match status" value="1"/>
</dbReference>
<dbReference type="SMART" id="SM00382">
    <property type="entry name" value="AAA"/>
    <property type="match status" value="1"/>
</dbReference>
<proteinExistence type="predicted"/>
<dbReference type="InterPro" id="IPR027417">
    <property type="entry name" value="P-loop_NTPase"/>
</dbReference>
<name>A0AAD9N4T0_9ANNE</name>
<gene>
    <name evidence="3" type="ORF">LSH36_272g06050</name>
</gene>
<keyword evidence="1" id="KW-0677">Repeat</keyword>
<protein>
    <recommendedName>
        <fullName evidence="2">AAA+ ATPase domain-containing protein</fullName>
    </recommendedName>
</protein>
<accession>A0AAD9N4T0</accession>
<dbReference type="InterPro" id="IPR025139">
    <property type="entry name" value="DUF4062"/>
</dbReference>
<feature type="domain" description="AAA+ ATPase" evidence="2">
    <location>
        <begin position="381"/>
        <end position="534"/>
    </location>
</feature>
<dbReference type="PANTHER" id="PTHR19860">
    <property type="entry name" value="DDB1- AND CUL4-ASSOCIATED FACTOR 12-RELATED"/>
    <property type="match status" value="1"/>
</dbReference>
<evidence type="ECO:0000256" key="1">
    <source>
        <dbReference type="ARBA" id="ARBA00022737"/>
    </source>
</evidence>